<evidence type="ECO:0000313" key="3">
    <source>
        <dbReference type="EMBL" id="KAH7082100.1"/>
    </source>
</evidence>
<keyword evidence="1" id="KW-0175">Coiled coil</keyword>
<name>A0A8K0R390_9PLEO</name>
<dbReference type="EMBL" id="JAGMVJ010000014">
    <property type="protein sequence ID" value="KAH7082100.1"/>
    <property type="molecule type" value="Genomic_DNA"/>
</dbReference>
<proteinExistence type="predicted"/>
<dbReference type="AlphaFoldDB" id="A0A8K0R390"/>
<feature type="chain" id="PRO_5035447587" evidence="2">
    <location>
        <begin position="21"/>
        <end position="236"/>
    </location>
</feature>
<protein>
    <submittedName>
        <fullName evidence="3">Uncharacterized protein</fullName>
    </submittedName>
</protein>
<gene>
    <name evidence="3" type="ORF">FB567DRAFT_594603</name>
</gene>
<keyword evidence="4" id="KW-1185">Reference proteome</keyword>
<sequence>MRLICLILFLSLVGFKACLAQPQPSSPPSPENPVPPANAPGRPIKALCKRIRLLTVLNKTANEPPTLASSKVKETQLAFLQANAAAFNAQLANLTSNATLLAECDIVNAARKDARTCRRLKRLEKVARLATNNTAEAQRRISKILKKMNNKKLNMTIAEAKVQLDQLKANATLVRLCATRAGSRQDEEQSGVIGDQTADNGGLIGATSKGASDSFNKTNLTTCLLASLLLAIFALL</sequence>
<organism evidence="3 4">
    <name type="scientific">Paraphoma chrysanthemicola</name>
    <dbReference type="NCBI Taxonomy" id="798071"/>
    <lineage>
        <taxon>Eukaryota</taxon>
        <taxon>Fungi</taxon>
        <taxon>Dikarya</taxon>
        <taxon>Ascomycota</taxon>
        <taxon>Pezizomycotina</taxon>
        <taxon>Dothideomycetes</taxon>
        <taxon>Pleosporomycetidae</taxon>
        <taxon>Pleosporales</taxon>
        <taxon>Pleosporineae</taxon>
        <taxon>Phaeosphaeriaceae</taxon>
        <taxon>Paraphoma</taxon>
    </lineage>
</organism>
<dbReference type="Proteomes" id="UP000813461">
    <property type="component" value="Unassembled WGS sequence"/>
</dbReference>
<dbReference type="OrthoDB" id="5243723at2759"/>
<evidence type="ECO:0000256" key="1">
    <source>
        <dbReference type="SAM" id="Coils"/>
    </source>
</evidence>
<accession>A0A8K0R390</accession>
<evidence type="ECO:0000313" key="4">
    <source>
        <dbReference type="Proteomes" id="UP000813461"/>
    </source>
</evidence>
<reference evidence="3" key="1">
    <citation type="journal article" date="2021" name="Nat. Commun.">
        <title>Genetic determinants of endophytism in the Arabidopsis root mycobiome.</title>
        <authorList>
            <person name="Mesny F."/>
            <person name="Miyauchi S."/>
            <person name="Thiergart T."/>
            <person name="Pickel B."/>
            <person name="Atanasova L."/>
            <person name="Karlsson M."/>
            <person name="Huettel B."/>
            <person name="Barry K.W."/>
            <person name="Haridas S."/>
            <person name="Chen C."/>
            <person name="Bauer D."/>
            <person name="Andreopoulos W."/>
            <person name="Pangilinan J."/>
            <person name="LaButti K."/>
            <person name="Riley R."/>
            <person name="Lipzen A."/>
            <person name="Clum A."/>
            <person name="Drula E."/>
            <person name="Henrissat B."/>
            <person name="Kohler A."/>
            <person name="Grigoriev I.V."/>
            <person name="Martin F.M."/>
            <person name="Hacquard S."/>
        </authorList>
    </citation>
    <scope>NUCLEOTIDE SEQUENCE</scope>
    <source>
        <strain evidence="3">MPI-SDFR-AT-0120</strain>
    </source>
</reference>
<feature type="coiled-coil region" evidence="1">
    <location>
        <begin position="77"/>
        <end position="170"/>
    </location>
</feature>
<keyword evidence="2" id="KW-0732">Signal</keyword>
<feature type="signal peptide" evidence="2">
    <location>
        <begin position="1"/>
        <end position="20"/>
    </location>
</feature>
<comment type="caution">
    <text evidence="3">The sequence shown here is derived from an EMBL/GenBank/DDBJ whole genome shotgun (WGS) entry which is preliminary data.</text>
</comment>
<evidence type="ECO:0000256" key="2">
    <source>
        <dbReference type="SAM" id="SignalP"/>
    </source>
</evidence>